<reference evidence="2 3" key="1">
    <citation type="submission" date="2023-03" db="EMBL/GenBank/DDBJ databases">
        <authorList>
            <person name="Shen W."/>
            <person name="Cai J."/>
        </authorList>
    </citation>
    <scope>NUCLEOTIDE SEQUENCE [LARGE SCALE GENOMIC DNA]</scope>
    <source>
        <strain evidence="2 3">B101</strain>
    </source>
</reference>
<feature type="domain" description="PglD N-terminal" evidence="1">
    <location>
        <begin position="2"/>
        <end position="80"/>
    </location>
</feature>
<accession>A0ABU3FNE0</accession>
<dbReference type="InterPro" id="IPR020019">
    <property type="entry name" value="AcTrfase_PglD-like"/>
</dbReference>
<dbReference type="PANTHER" id="PTHR43300">
    <property type="entry name" value="ACETYLTRANSFERASE"/>
    <property type="match status" value="1"/>
</dbReference>
<dbReference type="Pfam" id="PF17836">
    <property type="entry name" value="PglD_N"/>
    <property type="match status" value="1"/>
</dbReference>
<evidence type="ECO:0000313" key="3">
    <source>
        <dbReference type="Proteomes" id="UP001265301"/>
    </source>
</evidence>
<protein>
    <submittedName>
        <fullName evidence="2">Acetyltransferase</fullName>
    </submittedName>
</protein>
<dbReference type="RefSeq" id="WP_311818418.1">
    <property type="nucleotide sequence ID" value="NZ_JARQBN010000002.1"/>
</dbReference>
<dbReference type="InterPro" id="IPR041561">
    <property type="entry name" value="PglD_N"/>
</dbReference>
<dbReference type="SUPFAM" id="SSF51161">
    <property type="entry name" value="Trimeric LpxA-like enzymes"/>
    <property type="match status" value="1"/>
</dbReference>
<dbReference type="PANTHER" id="PTHR43300:SF7">
    <property type="entry name" value="UDP-N-ACETYLBACILLOSAMINE N-ACETYLTRANSFERASE"/>
    <property type="match status" value="1"/>
</dbReference>
<gene>
    <name evidence="2" type="ORF">P7H59_01880</name>
</gene>
<dbReference type="Gene3D" id="2.160.10.10">
    <property type="entry name" value="Hexapeptide repeat proteins"/>
    <property type="match status" value="1"/>
</dbReference>
<dbReference type="EMBL" id="JARQBN010000002">
    <property type="protein sequence ID" value="MDT2827198.1"/>
    <property type="molecule type" value="Genomic_DNA"/>
</dbReference>
<comment type="caution">
    <text evidence="2">The sequence shown here is derived from an EMBL/GenBank/DDBJ whole genome shotgun (WGS) entry which is preliminary data.</text>
</comment>
<name>A0ABU3FNE0_9ENTE</name>
<sequence length="210" mass="22606">MKIIIVGAGGYAKEIAFLISRLPEYELIGFVDDRYSALQSHIFGKPILGPISNLLSYDSEINVAIGIAAPRIKKEIYIKLLNNPYLSFPNLIDPSALIGLNIDLGVGNVLMANTTYTADITIGNFNMINIGSTIGHDAVIGDYNAIFPSVNVSGSVVIGNENEIGVGAKIIQDILIRDRNIIGAGAVVIRNIESQTKNVGVPAKLIERWD</sequence>
<evidence type="ECO:0000313" key="2">
    <source>
        <dbReference type="EMBL" id="MDT2827198.1"/>
    </source>
</evidence>
<keyword evidence="3" id="KW-1185">Reference proteome</keyword>
<dbReference type="Proteomes" id="UP001265301">
    <property type="component" value="Unassembled WGS sequence"/>
</dbReference>
<dbReference type="InterPro" id="IPR050179">
    <property type="entry name" value="Trans_hexapeptide_repeat"/>
</dbReference>
<dbReference type="CDD" id="cd03360">
    <property type="entry name" value="LbH_AT_putative"/>
    <property type="match status" value="1"/>
</dbReference>
<dbReference type="Gene3D" id="3.40.50.20">
    <property type="match status" value="1"/>
</dbReference>
<dbReference type="NCBIfam" id="TIGR03570">
    <property type="entry name" value="NeuD_NnaD"/>
    <property type="match status" value="1"/>
</dbReference>
<proteinExistence type="predicted"/>
<organism evidence="2 3">
    <name type="scientific">Enterococcus viikkiensis</name>
    <dbReference type="NCBI Taxonomy" id="930854"/>
    <lineage>
        <taxon>Bacteria</taxon>
        <taxon>Bacillati</taxon>
        <taxon>Bacillota</taxon>
        <taxon>Bacilli</taxon>
        <taxon>Lactobacillales</taxon>
        <taxon>Enterococcaceae</taxon>
        <taxon>Enterococcus</taxon>
    </lineage>
</organism>
<dbReference type="InterPro" id="IPR011004">
    <property type="entry name" value="Trimer_LpxA-like_sf"/>
</dbReference>
<evidence type="ECO:0000259" key="1">
    <source>
        <dbReference type="Pfam" id="PF17836"/>
    </source>
</evidence>